<evidence type="ECO:0000256" key="6">
    <source>
        <dbReference type="SAM" id="Phobius"/>
    </source>
</evidence>
<evidence type="ECO:0000256" key="3">
    <source>
        <dbReference type="ARBA" id="ARBA00022989"/>
    </source>
</evidence>
<keyword evidence="4 6" id="KW-0472">Membrane</keyword>
<feature type="domain" description="Integral membrane bound transporter" evidence="7">
    <location>
        <begin position="66"/>
        <end position="186"/>
    </location>
</feature>
<organism evidence="8 9">
    <name type="scientific">Rubrobacter radiotolerans</name>
    <name type="common">Arthrobacter radiotolerans</name>
    <dbReference type="NCBI Taxonomy" id="42256"/>
    <lineage>
        <taxon>Bacteria</taxon>
        <taxon>Bacillati</taxon>
        <taxon>Actinomycetota</taxon>
        <taxon>Rubrobacteria</taxon>
        <taxon>Rubrobacterales</taxon>
        <taxon>Rubrobacteraceae</taxon>
        <taxon>Rubrobacter</taxon>
    </lineage>
</organism>
<dbReference type="Pfam" id="PF13515">
    <property type="entry name" value="FUSC_2"/>
    <property type="match status" value="1"/>
</dbReference>
<dbReference type="AlphaFoldDB" id="A0AB35T8L0"/>
<evidence type="ECO:0000259" key="7">
    <source>
        <dbReference type="Pfam" id="PF13515"/>
    </source>
</evidence>
<proteinExistence type="predicted"/>
<dbReference type="RefSeq" id="WP_198024486.1">
    <property type="nucleotide sequence ID" value="NZ_CP007514.1"/>
</dbReference>
<feature type="transmembrane region" description="Helical" evidence="6">
    <location>
        <begin position="52"/>
        <end position="74"/>
    </location>
</feature>
<evidence type="ECO:0000256" key="4">
    <source>
        <dbReference type="ARBA" id="ARBA00023136"/>
    </source>
</evidence>
<feature type="transmembrane region" description="Helical" evidence="6">
    <location>
        <begin position="128"/>
        <end position="161"/>
    </location>
</feature>
<comment type="caution">
    <text evidence="8">The sequence shown here is derived from an EMBL/GenBank/DDBJ whole genome shotgun (WGS) entry which is preliminary data.</text>
</comment>
<evidence type="ECO:0000256" key="5">
    <source>
        <dbReference type="SAM" id="Coils"/>
    </source>
</evidence>
<evidence type="ECO:0000256" key="1">
    <source>
        <dbReference type="ARBA" id="ARBA00004141"/>
    </source>
</evidence>
<reference evidence="8" key="1">
    <citation type="submission" date="2023-11" db="EMBL/GenBank/DDBJ databases">
        <title>MicrobeMod: A computational toolkit for identifying prokaryotic methylation and restriction-modification with nanopore sequencing.</title>
        <authorList>
            <person name="Crits-Christoph A."/>
            <person name="Kang S.C."/>
            <person name="Lee H."/>
            <person name="Ostrov N."/>
        </authorList>
    </citation>
    <scope>NUCLEOTIDE SEQUENCE</scope>
    <source>
        <strain evidence="8">ATCC 51242</strain>
    </source>
</reference>
<keyword evidence="2 6" id="KW-0812">Transmembrane</keyword>
<feature type="transmembrane region" description="Helical" evidence="6">
    <location>
        <begin position="103"/>
        <end position="122"/>
    </location>
</feature>
<name>A0AB35T8L0_RUBRA</name>
<sequence>MPGARAVFFEESWNFDKAVRDGPSGTLQDSERDVRRTVGPFLKGPAERVREAAWPVLQAAVAAGVAWALALVFLDNPQPVFAPTAAVVALAARVGGRGTQAAEMLVGVAVGVGVGALLVLVLETGTVQIALAAAVAMLVVAAISNGPLPLIQAGGTAVLVIALQTPGTGSSRVLEALVGGGVALVVSQVLLSPNPVSLLASSERRVLAMLEGSLNRTADALASCDAAAAEATLKRLRTENRDALCELESVRETSKRISRRTLRGRFAVQRLERLEGRLQSNDLLLESVLLLSHATSRLLGTDAAENPGVPEAFSVAARTLARGVAALREDPGVSGPIPRAHEAAREVRKTLDAEHFDASEPRLALVADELRRTASAVAALATPGG</sequence>
<dbReference type="EMBL" id="JAWXXX010000001">
    <property type="protein sequence ID" value="MDX5894977.1"/>
    <property type="molecule type" value="Genomic_DNA"/>
</dbReference>
<gene>
    <name evidence="8" type="ORF">SIL72_13200</name>
</gene>
<evidence type="ECO:0000313" key="9">
    <source>
        <dbReference type="Proteomes" id="UP001281130"/>
    </source>
</evidence>
<dbReference type="GO" id="GO:0016020">
    <property type="term" value="C:membrane"/>
    <property type="evidence" value="ECO:0007669"/>
    <property type="project" value="UniProtKB-SubCell"/>
</dbReference>
<comment type="subcellular location">
    <subcellularLocation>
        <location evidence="1">Membrane</location>
        <topology evidence="1">Multi-pass membrane protein</topology>
    </subcellularLocation>
</comment>
<keyword evidence="3 6" id="KW-1133">Transmembrane helix</keyword>
<dbReference type="Proteomes" id="UP001281130">
    <property type="component" value="Unassembled WGS sequence"/>
</dbReference>
<evidence type="ECO:0000313" key="8">
    <source>
        <dbReference type="EMBL" id="MDX5894977.1"/>
    </source>
</evidence>
<feature type="coiled-coil region" evidence="5">
    <location>
        <begin position="226"/>
        <end position="253"/>
    </location>
</feature>
<evidence type="ECO:0000256" key="2">
    <source>
        <dbReference type="ARBA" id="ARBA00022692"/>
    </source>
</evidence>
<accession>A0AB35T8L0</accession>
<keyword evidence="5" id="KW-0175">Coiled coil</keyword>
<dbReference type="InterPro" id="IPR049453">
    <property type="entry name" value="Memb_transporter_dom"/>
</dbReference>
<protein>
    <submittedName>
        <fullName evidence="8">FUSC family protein</fullName>
    </submittedName>
</protein>